<evidence type="ECO:0000313" key="3">
    <source>
        <dbReference type="Proteomes" id="UP000249688"/>
    </source>
</evidence>
<evidence type="ECO:0000313" key="2">
    <source>
        <dbReference type="EMBL" id="PZW39370.1"/>
    </source>
</evidence>
<protein>
    <recommendedName>
        <fullName evidence="4">DUF2474 family protein</fullName>
    </recommendedName>
</protein>
<dbReference type="RefSeq" id="WP_111400071.1">
    <property type="nucleotide sequence ID" value="NZ_QKYU01000029.1"/>
</dbReference>
<evidence type="ECO:0000256" key="1">
    <source>
        <dbReference type="SAM" id="Phobius"/>
    </source>
</evidence>
<dbReference type="AlphaFoldDB" id="A0A2W7JV96"/>
<sequence>MAAPHPRSAGSLGVRLAWFAALWAGSVVGLGIIGFAIKLALR</sequence>
<keyword evidence="1" id="KW-0472">Membrane</keyword>
<keyword evidence="3" id="KW-1185">Reference proteome</keyword>
<organism evidence="2 3">
    <name type="scientific">Humitalea rosea</name>
    <dbReference type="NCBI Taxonomy" id="990373"/>
    <lineage>
        <taxon>Bacteria</taxon>
        <taxon>Pseudomonadati</taxon>
        <taxon>Pseudomonadota</taxon>
        <taxon>Alphaproteobacteria</taxon>
        <taxon>Acetobacterales</taxon>
        <taxon>Roseomonadaceae</taxon>
        <taxon>Humitalea</taxon>
    </lineage>
</organism>
<reference evidence="2 3" key="1">
    <citation type="submission" date="2018-06" db="EMBL/GenBank/DDBJ databases">
        <title>Genomic Encyclopedia of Archaeal and Bacterial Type Strains, Phase II (KMG-II): from individual species to whole genera.</title>
        <authorList>
            <person name="Goeker M."/>
        </authorList>
    </citation>
    <scope>NUCLEOTIDE SEQUENCE [LARGE SCALE GENOMIC DNA]</scope>
    <source>
        <strain evidence="2 3">DSM 24525</strain>
    </source>
</reference>
<comment type="caution">
    <text evidence="2">The sequence shown here is derived from an EMBL/GenBank/DDBJ whole genome shotgun (WGS) entry which is preliminary data.</text>
</comment>
<keyword evidence="1" id="KW-1133">Transmembrane helix</keyword>
<name>A0A2W7JV96_9PROT</name>
<accession>A0A2W7JV96</accession>
<proteinExistence type="predicted"/>
<dbReference type="EMBL" id="QKYU01000029">
    <property type="protein sequence ID" value="PZW39370.1"/>
    <property type="molecule type" value="Genomic_DNA"/>
</dbReference>
<evidence type="ECO:0008006" key="4">
    <source>
        <dbReference type="Google" id="ProtNLM"/>
    </source>
</evidence>
<dbReference type="OrthoDB" id="6199137at2"/>
<feature type="transmembrane region" description="Helical" evidence="1">
    <location>
        <begin position="16"/>
        <end position="41"/>
    </location>
</feature>
<gene>
    <name evidence="2" type="ORF">C8P66_12940</name>
</gene>
<keyword evidence="1" id="KW-0812">Transmembrane</keyword>
<dbReference type="Proteomes" id="UP000249688">
    <property type="component" value="Unassembled WGS sequence"/>
</dbReference>